<sequence length="483" mass="52978">MNPSANTSHGCSNLSPDQGFMGYPYPPRYSTPVRDDDLSAYEPSSVYSHKSEPSFTGYTGGLGITSNPYGPLPDEIGYNTHVPYTPEASPSTPCPANESITTRSGLSISKKPLLGKSPAVKSGRVQKRNKANKAQNGPGIISKPLSEIAKDLPDIPVADIGTFVARSAEVRLTETSRNKKAGQIKRPMNAFMLYRKAYQDVAKTQCAQNNHQHVSKVCGAGWPLEPPHIREMFDGWAKMERMNHQNAHPGYKFTPSKPRKVKPSEDGDGNYNGFSDNEGSEWNGGHGPSGGARKSRFHASRMSETPSVSYDTVGGVMEEPAMAAYQGMYAYPTPERSHGLHYGQVEPIPYDWGMRQYHGIGVGHDMISRTPSPGFEYSVHGLGGFSSNYYPPPEPTFDHAAAAMFGEASYGVYQGLPGDAPLGHEGWLPHMVEGHEMAPVMGYEETTAQDAYLRGRQEDWKVEELDETGHFDHWMTQTEQGLL</sequence>
<keyword evidence="10" id="KW-1185">Reference proteome</keyword>
<feature type="domain" description="HMG box" evidence="8">
    <location>
        <begin position="184"/>
        <end position="252"/>
    </location>
</feature>
<organism evidence="9 10">
    <name type="scientific">Fusarium zealandicum</name>
    <dbReference type="NCBI Taxonomy" id="1053134"/>
    <lineage>
        <taxon>Eukaryota</taxon>
        <taxon>Fungi</taxon>
        <taxon>Dikarya</taxon>
        <taxon>Ascomycota</taxon>
        <taxon>Pezizomycotina</taxon>
        <taxon>Sordariomycetes</taxon>
        <taxon>Hypocreomycetidae</taxon>
        <taxon>Hypocreales</taxon>
        <taxon>Nectriaceae</taxon>
        <taxon>Fusarium</taxon>
        <taxon>Fusarium staphyleae species complex</taxon>
    </lineage>
</organism>
<dbReference type="PANTHER" id="PTHR45803">
    <property type="entry name" value="SOX100B"/>
    <property type="match status" value="1"/>
</dbReference>
<dbReference type="InterPro" id="IPR050917">
    <property type="entry name" value="SOX_TF"/>
</dbReference>
<dbReference type="GO" id="GO:0000981">
    <property type="term" value="F:DNA-binding transcription factor activity, RNA polymerase II-specific"/>
    <property type="evidence" value="ECO:0007669"/>
    <property type="project" value="TreeGrafter"/>
</dbReference>
<dbReference type="Proteomes" id="UP000635477">
    <property type="component" value="Unassembled WGS sequence"/>
</dbReference>
<keyword evidence="4" id="KW-0804">Transcription</keyword>
<keyword evidence="2" id="KW-0805">Transcription regulation</keyword>
<dbReference type="InterPro" id="IPR036910">
    <property type="entry name" value="HMG_box_dom_sf"/>
</dbReference>
<name>A0A8H4XIT5_9HYPO</name>
<feature type="region of interest" description="Disordered" evidence="7">
    <location>
        <begin position="1"/>
        <end position="57"/>
    </location>
</feature>
<feature type="compositionally biased region" description="Polar residues" evidence="7">
    <location>
        <begin position="45"/>
        <end position="57"/>
    </location>
</feature>
<evidence type="ECO:0000256" key="4">
    <source>
        <dbReference type="ARBA" id="ARBA00023163"/>
    </source>
</evidence>
<evidence type="ECO:0000256" key="7">
    <source>
        <dbReference type="SAM" id="MobiDB-lite"/>
    </source>
</evidence>
<dbReference type="AlphaFoldDB" id="A0A8H4XIT5"/>
<dbReference type="PANTHER" id="PTHR45803:SF5">
    <property type="entry name" value="SOX100B"/>
    <property type="match status" value="1"/>
</dbReference>
<evidence type="ECO:0000256" key="3">
    <source>
        <dbReference type="ARBA" id="ARBA00023125"/>
    </source>
</evidence>
<proteinExistence type="predicted"/>
<accession>A0A8H4XIT5</accession>
<gene>
    <name evidence="9" type="ORF">FZEAL_6474</name>
</gene>
<dbReference type="OrthoDB" id="44756at2759"/>
<dbReference type="CDD" id="cd01389">
    <property type="entry name" value="HMG-box_ROX1-like"/>
    <property type="match status" value="1"/>
</dbReference>
<comment type="caution">
    <text evidence="9">The sequence shown here is derived from an EMBL/GenBank/DDBJ whole genome shotgun (WGS) entry which is preliminary data.</text>
</comment>
<dbReference type="InterPro" id="IPR009071">
    <property type="entry name" value="HMG_box_dom"/>
</dbReference>
<evidence type="ECO:0000256" key="1">
    <source>
        <dbReference type="ARBA" id="ARBA00004123"/>
    </source>
</evidence>
<dbReference type="PROSITE" id="PS50118">
    <property type="entry name" value="HMG_BOX_2"/>
    <property type="match status" value="1"/>
</dbReference>
<dbReference type="EMBL" id="JABEYC010000475">
    <property type="protein sequence ID" value="KAF4976939.1"/>
    <property type="molecule type" value="Genomic_DNA"/>
</dbReference>
<feature type="DNA-binding region" description="HMG box" evidence="6">
    <location>
        <begin position="184"/>
        <end position="252"/>
    </location>
</feature>
<evidence type="ECO:0000313" key="10">
    <source>
        <dbReference type="Proteomes" id="UP000635477"/>
    </source>
</evidence>
<dbReference type="GO" id="GO:0005634">
    <property type="term" value="C:nucleus"/>
    <property type="evidence" value="ECO:0007669"/>
    <property type="project" value="UniProtKB-SubCell"/>
</dbReference>
<keyword evidence="3 6" id="KW-0238">DNA-binding</keyword>
<evidence type="ECO:0000256" key="5">
    <source>
        <dbReference type="ARBA" id="ARBA00023242"/>
    </source>
</evidence>
<feature type="compositionally biased region" description="Polar residues" evidence="7">
    <location>
        <begin position="98"/>
        <end position="107"/>
    </location>
</feature>
<evidence type="ECO:0000256" key="2">
    <source>
        <dbReference type="ARBA" id="ARBA00023015"/>
    </source>
</evidence>
<reference evidence="9" key="1">
    <citation type="journal article" date="2020" name="BMC Genomics">
        <title>Correction to: Identification and distribution of gene clusters required for synthesis of sphingolipid metabolism inhibitors in diverse species of the filamentous fungus Fusarium.</title>
        <authorList>
            <person name="Kim H.S."/>
            <person name="Lohmar J.M."/>
            <person name="Busman M."/>
            <person name="Brown D.W."/>
            <person name="Naumann T.A."/>
            <person name="Divon H.H."/>
            <person name="Lysoe E."/>
            <person name="Uhlig S."/>
            <person name="Proctor R.H."/>
        </authorList>
    </citation>
    <scope>NUCLEOTIDE SEQUENCE</scope>
    <source>
        <strain evidence="9">NRRL 22465</strain>
    </source>
</reference>
<dbReference type="GO" id="GO:0000978">
    <property type="term" value="F:RNA polymerase II cis-regulatory region sequence-specific DNA binding"/>
    <property type="evidence" value="ECO:0007669"/>
    <property type="project" value="TreeGrafter"/>
</dbReference>
<feature type="region of interest" description="Disordered" evidence="7">
    <location>
        <begin position="247"/>
        <end position="311"/>
    </location>
</feature>
<dbReference type="Gene3D" id="1.10.30.10">
    <property type="entry name" value="High mobility group box domain"/>
    <property type="match status" value="1"/>
</dbReference>
<dbReference type="SUPFAM" id="SSF47095">
    <property type="entry name" value="HMG-box"/>
    <property type="match status" value="1"/>
</dbReference>
<keyword evidence="5 6" id="KW-0539">Nucleus</keyword>
<reference evidence="9" key="2">
    <citation type="submission" date="2020-05" db="EMBL/GenBank/DDBJ databases">
        <authorList>
            <person name="Kim H.-S."/>
            <person name="Proctor R.H."/>
            <person name="Brown D.W."/>
        </authorList>
    </citation>
    <scope>NUCLEOTIDE SEQUENCE</scope>
    <source>
        <strain evidence="9">NRRL 22465</strain>
    </source>
</reference>
<protein>
    <recommendedName>
        <fullName evidence="8">HMG box domain-containing protein</fullName>
    </recommendedName>
</protein>
<evidence type="ECO:0000256" key="6">
    <source>
        <dbReference type="PROSITE-ProRule" id="PRU00267"/>
    </source>
</evidence>
<feature type="compositionally biased region" description="Polar residues" evidence="7">
    <location>
        <begin position="1"/>
        <end position="16"/>
    </location>
</feature>
<feature type="region of interest" description="Disordered" evidence="7">
    <location>
        <begin position="81"/>
        <end position="142"/>
    </location>
</feature>
<dbReference type="SMART" id="SM00398">
    <property type="entry name" value="HMG"/>
    <property type="match status" value="1"/>
</dbReference>
<dbReference type="Pfam" id="PF00505">
    <property type="entry name" value="HMG_box"/>
    <property type="match status" value="1"/>
</dbReference>
<comment type="subcellular location">
    <subcellularLocation>
        <location evidence="1">Nucleus</location>
    </subcellularLocation>
</comment>
<evidence type="ECO:0000259" key="8">
    <source>
        <dbReference type="PROSITE" id="PS50118"/>
    </source>
</evidence>
<evidence type="ECO:0000313" key="9">
    <source>
        <dbReference type="EMBL" id="KAF4976939.1"/>
    </source>
</evidence>